<proteinExistence type="predicted"/>
<reference evidence="3" key="1">
    <citation type="submission" date="2016-10" db="EMBL/GenBank/DDBJ databases">
        <authorList>
            <person name="Varghese N."/>
            <person name="Submissions S."/>
        </authorList>
    </citation>
    <scope>NUCLEOTIDE SEQUENCE [LARGE SCALE GENOMIC DNA]</scope>
    <source>
        <strain evidence="3">KCTC 32246</strain>
    </source>
</reference>
<feature type="coiled-coil region" evidence="1">
    <location>
        <begin position="78"/>
        <end position="105"/>
    </location>
</feature>
<name>A0A1H2LJX2_9PSED</name>
<organism evidence="2 3">
    <name type="scientific">Pseudomonas sihuiensis</name>
    <dbReference type="NCBI Taxonomy" id="1274359"/>
    <lineage>
        <taxon>Bacteria</taxon>
        <taxon>Pseudomonadati</taxon>
        <taxon>Pseudomonadota</taxon>
        <taxon>Gammaproteobacteria</taxon>
        <taxon>Pseudomonadales</taxon>
        <taxon>Pseudomonadaceae</taxon>
        <taxon>Pseudomonas</taxon>
    </lineage>
</organism>
<dbReference type="AlphaFoldDB" id="A0A1H2LJX2"/>
<gene>
    <name evidence="2" type="ORF">SAMN05216363_1701</name>
</gene>
<dbReference type="EMBL" id="LT629797">
    <property type="protein sequence ID" value="SDU81094.1"/>
    <property type="molecule type" value="Genomic_DNA"/>
</dbReference>
<evidence type="ECO:0000313" key="2">
    <source>
        <dbReference type="EMBL" id="SDU81094.1"/>
    </source>
</evidence>
<accession>A0A1H2LJX2</accession>
<evidence type="ECO:0000256" key="1">
    <source>
        <dbReference type="SAM" id="Coils"/>
    </source>
</evidence>
<keyword evidence="1" id="KW-0175">Coiled coil</keyword>
<dbReference type="GeneID" id="83642239"/>
<dbReference type="RefSeq" id="WP_092375994.1">
    <property type="nucleotide sequence ID" value="NZ_LT629797.1"/>
</dbReference>
<sequence length="108" mass="12641">MKWTRQALLFLHFAGEKAEARVRKAARYFDDYVSEVLQEKHDDYEIQDFTLERSRNEYTLIIHHAGGTLEISTEKALILGMQAARKRLTREKASLEDKRFLLTNDLGL</sequence>
<dbReference type="Proteomes" id="UP000198675">
    <property type="component" value="Chromosome I"/>
</dbReference>
<evidence type="ECO:0000313" key="3">
    <source>
        <dbReference type="Proteomes" id="UP000198675"/>
    </source>
</evidence>
<protein>
    <submittedName>
        <fullName evidence="2">Uncharacterized protein</fullName>
    </submittedName>
</protein>
<keyword evidence="3" id="KW-1185">Reference proteome</keyword>